<accession>A0ABP8Y9K9</accession>
<dbReference type="Gene3D" id="3.40.366.10">
    <property type="entry name" value="Malonyl-Coenzyme A Acyl Carrier Protein, domain 2"/>
    <property type="match status" value="1"/>
</dbReference>
<dbReference type="PANTHER" id="PTHR42681">
    <property type="entry name" value="MALONYL-COA-ACYL CARRIER PROTEIN TRANSACYLASE, MITOCHONDRIAL"/>
    <property type="match status" value="1"/>
</dbReference>
<dbReference type="EC" id="2.3.1.39" evidence="1"/>
<dbReference type="SUPFAM" id="SSF52151">
    <property type="entry name" value="FabD/lysophospholipase-like"/>
    <property type="match status" value="1"/>
</dbReference>
<gene>
    <name evidence="7" type="ORF">GCM10025782_20860</name>
</gene>
<evidence type="ECO:0000256" key="2">
    <source>
        <dbReference type="ARBA" id="ARBA00022679"/>
    </source>
</evidence>
<dbReference type="InterPro" id="IPR016036">
    <property type="entry name" value="Malonyl_transacylase_ACP-bd"/>
</dbReference>
<dbReference type="InterPro" id="IPR016035">
    <property type="entry name" value="Acyl_Trfase/lysoPLipase"/>
</dbReference>
<evidence type="ECO:0000256" key="3">
    <source>
        <dbReference type="ARBA" id="ARBA00023315"/>
    </source>
</evidence>
<evidence type="ECO:0000256" key="5">
    <source>
        <dbReference type="SAM" id="MobiDB-lite"/>
    </source>
</evidence>
<reference evidence="8" key="1">
    <citation type="journal article" date="2019" name="Int. J. Syst. Evol. Microbiol.">
        <title>The Global Catalogue of Microorganisms (GCM) 10K type strain sequencing project: providing services to taxonomists for standard genome sequencing and annotation.</title>
        <authorList>
            <consortium name="The Broad Institute Genomics Platform"/>
            <consortium name="The Broad Institute Genome Sequencing Center for Infectious Disease"/>
            <person name="Wu L."/>
            <person name="Ma J."/>
        </authorList>
    </citation>
    <scope>NUCLEOTIDE SEQUENCE [LARGE SCALE GENOMIC DNA]</scope>
    <source>
        <strain evidence="8">JCM 18961</strain>
    </source>
</reference>
<feature type="domain" description="Malonyl-CoA:ACP transacylase (MAT)" evidence="6">
    <location>
        <begin position="5"/>
        <end position="305"/>
    </location>
</feature>
<evidence type="ECO:0000259" key="6">
    <source>
        <dbReference type="SMART" id="SM00827"/>
    </source>
</evidence>
<dbReference type="Pfam" id="PF00698">
    <property type="entry name" value="Acyl_transf_1"/>
    <property type="match status" value="1"/>
</dbReference>
<dbReference type="SMART" id="SM00827">
    <property type="entry name" value="PKS_AT"/>
    <property type="match status" value="1"/>
</dbReference>
<keyword evidence="8" id="KW-1185">Reference proteome</keyword>
<comment type="caution">
    <text evidence="7">The sequence shown here is derived from an EMBL/GenBank/DDBJ whole genome shotgun (WGS) entry which is preliminary data.</text>
</comment>
<comment type="catalytic activity">
    <reaction evidence="4">
        <text>holo-[ACP] + malonyl-CoA = malonyl-[ACP] + CoA</text>
        <dbReference type="Rhea" id="RHEA:41792"/>
        <dbReference type="Rhea" id="RHEA-COMP:9623"/>
        <dbReference type="Rhea" id="RHEA-COMP:9685"/>
        <dbReference type="ChEBI" id="CHEBI:57287"/>
        <dbReference type="ChEBI" id="CHEBI:57384"/>
        <dbReference type="ChEBI" id="CHEBI:64479"/>
        <dbReference type="ChEBI" id="CHEBI:78449"/>
        <dbReference type="EC" id="2.3.1.39"/>
    </reaction>
</comment>
<name>A0ABP8Y9K9_9MICO</name>
<organism evidence="7 8">
    <name type="scientific">Pedococcus ginsenosidimutans</name>
    <dbReference type="NCBI Taxonomy" id="490570"/>
    <lineage>
        <taxon>Bacteria</taxon>
        <taxon>Bacillati</taxon>
        <taxon>Actinomycetota</taxon>
        <taxon>Actinomycetes</taxon>
        <taxon>Micrococcales</taxon>
        <taxon>Intrasporangiaceae</taxon>
        <taxon>Pedococcus</taxon>
    </lineage>
</organism>
<sequence length="327" mass="32505">MLAIVCPGQGSQTPGFLAPWLELAPFRERLEALSDVAGLDLVAHGTTSDAETIKDTAVAQPLIVAAGLAAAAVLLPAGPAGTVGVTAGHSVGEITASALAGVLTDHDAMVFVRERGAGMAAASAQAPTGMSAVLGGDPAEVLTVLERHGLTAANANGAGQTVAAGTLDQLAALAADPPSRARVIPLQVAGAFHTHHMAPAVAALEALAADFDVSDPGVTLLSNADGRPVAGGTDARARLVRQVSSPVRWDLCMQTMVDSGVTALVELCPAGTLTGLAKRGMPGVATVAVKTPDDLAAAQQLVSDSAQGGEPASEVPSPEATTPENRA</sequence>
<dbReference type="InterPro" id="IPR014043">
    <property type="entry name" value="Acyl_transferase_dom"/>
</dbReference>
<dbReference type="InterPro" id="IPR001227">
    <property type="entry name" value="Ac_transferase_dom_sf"/>
</dbReference>
<dbReference type="EMBL" id="BAABLO010000009">
    <property type="protein sequence ID" value="GAA4722800.1"/>
    <property type="molecule type" value="Genomic_DNA"/>
</dbReference>
<proteinExistence type="predicted"/>
<keyword evidence="3" id="KW-0012">Acyltransferase</keyword>
<dbReference type="InterPro" id="IPR050858">
    <property type="entry name" value="Mal-CoA-ACP_Trans/PKS_FabD"/>
</dbReference>
<dbReference type="SUPFAM" id="SSF55048">
    <property type="entry name" value="Probable ACP-binding domain of malonyl-CoA ACP transacylase"/>
    <property type="match status" value="1"/>
</dbReference>
<feature type="region of interest" description="Disordered" evidence="5">
    <location>
        <begin position="300"/>
        <end position="327"/>
    </location>
</feature>
<dbReference type="Gene3D" id="3.30.70.250">
    <property type="entry name" value="Malonyl-CoA ACP transacylase, ACP-binding"/>
    <property type="match status" value="1"/>
</dbReference>
<dbReference type="Proteomes" id="UP001500556">
    <property type="component" value="Unassembled WGS sequence"/>
</dbReference>
<evidence type="ECO:0000313" key="8">
    <source>
        <dbReference type="Proteomes" id="UP001500556"/>
    </source>
</evidence>
<evidence type="ECO:0000256" key="4">
    <source>
        <dbReference type="ARBA" id="ARBA00048462"/>
    </source>
</evidence>
<dbReference type="RefSeq" id="WP_345503088.1">
    <property type="nucleotide sequence ID" value="NZ_BAABLO010000009.1"/>
</dbReference>
<dbReference type="PANTHER" id="PTHR42681:SF1">
    <property type="entry name" value="MALONYL-COA-ACYL CARRIER PROTEIN TRANSACYLASE, MITOCHONDRIAL"/>
    <property type="match status" value="1"/>
</dbReference>
<evidence type="ECO:0000313" key="7">
    <source>
        <dbReference type="EMBL" id="GAA4722800.1"/>
    </source>
</evidence>
<keyword evidence="2" id="KW-0808">Transferase</keyword>
<evidence type="ECO:0000256" key="1">
    <source>
        <dbReference type="ARBA" id="ARBA00013258"/>
    </source>
</evidence>
<protein>
    <recommendedName>
        <fullName evidence="1">[acyl-carrier-protein] S-malonyltransferase</fullName>
        <ecNumber evidence="1">2.3.1.39</ecNumber>
    </recommendedName>
</protein>